<organism evidence="2 3">
    <name type="scientific">Aduncisulcus paluster</name>
    <dbReference type="NCBI Taxonomy" id="2918883"/>
    <lineage>
        <taxon>Eukaryota</taxon>
        <taxon>Metamonada</taxon>
        <taxon>Carpediemonas-like organisms</taxon>
        <taxon>Aduncisulcus</taxon>
    </lineage>
</organism>
<dbReference type="EMBL" id="BQXS01012726">
    <property type="protein sequence ID" value="GKT27270.1"/>
    <property type="molecule type" value="Genomic_DNA"/>
</dbReference>
<name>A0ABQ5K3Y4_9EUKA</name>
<evidence type="ECO:0000313" key="2">
    <source>
        <dbReference type="EMBL" id="GKT27270.1"/>
    </source>
</evidence>
<reference evidence="2" key="1">
    <citation type="submission" date="2022-03" db="EMBL/GenBank/DDBJ databases">
        <title>Draft genome sequence of Aduncisulcus paluster, a free-living microaerophilic Fornicata.</title>
        <authorList>
            <person name="Yuyama I."/>
            <person name="Kume K."/>
            <person name="Tamura T."/>
            <person name="Inagaki Y."/>
            <person name="Hashimoto T."/>
        </authorList>
    </citation>
    <scope>NUCLEOTIDE SEQUENCE</scope>
    <source>
        <strain evidence="2">NY0171</strain>
    </source>
</reference>
<comment type="caution">
    <text evidence="2">The sequence shown here is derived from an EMBL/GenBank/DDBJ whole genome shotgun (WGS) entry which is preliminary data.</text>
</comment>
<evidence type="ECO:0000256" key="1">
    <source>
        <dbReference type="SAM" id="MobiDB-lite"/>
    </source>
</evidence>
<evidence type="ECO:0000313" key="3">
    <source>
        <dbReference type="Proteomes" id="UP001057375"/>
    </source>
</evidence>
<proteinExistence type="predicted"/>
<feature type="compositionally biased region" description="Pro residues" evidence="1">
    <location>
        <begin position="450"/>
        <end position="461"/>
    </location>
</feature>
<dbReference type="Proteomes" id="UP001057375">
    <property type="component" value="Unassembled WGS sequence"/>
</dbReference>
<accession>A0ABQ5K3Y4</accession>
<gene>
    <name evidence="2" type="ORF">ADUPG1_013727</name>
</gene>
<keyword evidence="3" id="KW-1185">Reference proteome</keyword>
<sequence>MTSTLDELKKCLLLAIENGYIDLSISKYIEESSFPGFIRVPKVGKDVTGYYLVCPSFYHSMNTIVQKDLRETGFSCVLPYFLCFDSMSIDEKLSFYEDPNSFFDSHKISGYLSMLSADVTDFPLIFSQSIAKGILNGIGDQSSKKKKMSKRATLSRPTDYCISGSSIISPSRLRRYLDDCVEEPSIFHTYIINREKELRSSQAQRGESLVKVILSAPLLKKHLVHVTRKAATDYFTILFLDSISGSDRNKFYSHQTPLSVSIAQIQHVDILDEYSTSLSKFTFQLVKKLDDEEKDMKAAARFSDASSFESLIISKLQEVRSSVKTILTDIIGINPFIVYMEKYFGDKSKSIVEARGKEGDIDSMIKLCISFGNVLTQVSHRSIIPSMLLSLCCSASFSSPLDSIVAKLTPKALQFSTESVVSLQKDPRNICDYWLFMNKDVNPTSIFSPTTPPTPVSPPPANEEEDDEETSRSSAKSASNIHLLTPFLQSSLFSLKDNAKYPTIQEFISCLCSFYESIVDLLEILISVGDNPAASDIFTSSEKHLFLAKILSKLLHSLASCISLFKSTCSIPNVSIRASDLLPSSKLLSRETLLYKRNIKRNIKTLLAPTTDSGENMSSIHALGMSMIECDLFSRRGLIIGGDLPCFIEEDAIKEYALNVCSYIAEERSKTDIQDAIKGLFEVEKEKIFGIIDKL</sequence>
<feature type="region of interest" description="Disordered" evidence="1">
    <location>
        <begin position="445"/>
        <end position="478"/>
    </location>
</feature>
<protein>
    <submittedName>
        <fullName evidence="2">Uncharacterized protein</fullName>
    </submittedName>
</protein>